<name>A0AAE0YGX3_9GAST</name>
<protein>
    <submittedName>
        <fullName evidence="2">Uncharacterized protein</fullName>
    </submittedName>
</protein>
<dbReference type="EMBL" id="JAWDGP010006253">
    <property type="protein sequence ID" value="KAK3744655.1"/>
    <property type="molecule type" value="Genomic_DNA"/>
</dbReference>
<feature type="compositionally biased region" description="Basic residues" evidence="1">
    <location>
        <begin position="1"/>
        <end position="12"/>
    </location>
</feature>
<proteinExistence type="predicted"/>
<comment type="caution">
    <text evidence="2">The sequence shown here is derived from an EMBL/GenBank/DDBJ whole genome shotgun (WGS) entry which is preliminary data.</text>
</comment>
<dbReference type="Proteomes" id="UP001283361">
    <property type="component" value="Unassembled WGS sequence"/>
</dbReference>
<organism evidence="2 3">
    <name type="scientific">Elysia crispata</name>
    <name type="common">lettuce slug</name>
    <dbReference type="NCBI Taxonomy" id="231223"/>
    <lineage>
        <taxon>Eukaryota</taxon>
        <taxon>Metazoa</taxon>
        <taxon>Spiralia</taxon>
        <taxon>Lophotrochozoa</taxon>
        <taxon>Mollusca</taxon>
        <taxon>Gastropoda</taxon>
        <taxon>Heterobranchia</taxon>
        <taxon>Euthyneura</taxon>
        <taxon>Panpulmonata</taxon>
        <taxon>Sacoglossa</taxon>
        <taxon>Placobranchoidea</taxon>
        <taxon>Plakobranchidae</taxon>
        <taxon>Elysia</taxon>
    </lineage>
</organism>
<evidence type="ECO:0000313" key="2">
    <source>
        <dbReference type="EMBL" id="KAK3744655.1"/>
    </source>
</evidence>
<keyword evidence="3" id="KW-1185">Reference proteome</keyword>
<evidence type="ECO:0000256" key="1">
    <source>
        <dbReference type="SAM" id="MobiDB-lite"/>
    </source>
</evidence>
<feature type="region of interest" description="Disordered" evidence="1">
    <location>
        <begin position="1"/>
        <end position="20"/>
    </location>
</feature>
<reference evidence="2" key="1">
    <citation type="journal article" date="2023" name="G3 (Bethesda)">
        <title>A reference genome for the long-term kleptoplast-retaining sea slug Elysia crispata morphotype clarki.</title>
        <authorList>
            <person name="Eastman K.E."/>
            <person name="Pendleton A.L."/>
            <person name="Shaikh M.A."/>
            <person name="Suttiyut T."/>
            <person name="Ogas R."/>
            <person name="Tomko P."/>
            <person name="Gavelis G."/>
            <person name="Widhalm J.R."/>
            <person name="Wisecaver J.H."/>
        </authorList>
    </citation>
    <scope>NUCLEOTIDE SEQUENCE</scope>
    <source>
        <strain evidence="2">ECLA1</strain>
    </source>
</reference>
<evidence type="ECO:0000313" key="3">
    <source>
        <dbReference type="Proteomes" id="UP001283361"/>
    </source>
</evidence>
<gene>
    <name evidence="2" type="ORF">RRG08_062305</name>
</gene>
<accession>A0AAE0YGX3</accession>
<sequence length="66" mass="7172">MRLQHKSSKLRTKSGENAKEGFTSSGVLALTKVTATAGQLFGRAVVKRGQELEWAWPGVHFSSEAL</sequence>
<dbReference type="AlphaFoldDB" id="A0AAE0YGX3"/>